<dbReference type="EMBL" id="FNVT01000044">
    <property type="protein sequence ID" value="SEH03789.1"/>
    <property type="molecule type" value="Genomic_DNA"/>
</dbReference>
<dbReference type="Proteomes" id="UP000236732">
    <property type="component" value="Unassembled WGS sequence"/>
</dbReference>
<name>A0A1H6F3H5_9ACTN</name>
<keyword evidence="2" id="KW-1185">Reference proteome</keyword>
<organism evidence="1 2">
    <name type="scientific">Nonomuraea solani</name>
    <dbReference type="NCBI Taxonomy" id="1144553"/>
    <lineage>
        <taxon>Bacteria</taxon>
        <taxon>Bacillati</taxon>
        <taxon>Actinomycetota</taxon>
        <taxon>Actinomycetes</taxon>
        <taxon>Streptosporangiales</taxon>
        <taxon>Streptosporangiaceae</taxon>
        <taxon>Nonomuraea</taxon>
    </lineage>
</organism>
<evidence type="ECO:0000313" key="1">
    <source>
        <dbReference type="EMBL" id="SEH03789.1"/>
    </source>
</evidence>
<gene>
    <name evidence="1" type="ORF">SAMN05444920_1448</name>
</gene>
<accession>A0A1H6F3H5</accession>
<reference evidence="1 2" key="1">
    <citation type="submission" date="2016-10" db="EMBL/GenBank/DDBJ databases">
        <authorList>
            <person name="de Groot N.N."/>
        </authorList>
    </citation>
    <scope>NUCLEOTIDE SEQUENCE [LARGE SCALE GENOMIC DNA]</scope>
    <source>
        <strain evidence="1 2">CGMCC 4.7037</strain>
    </source>
</reference>
<dbReference type="AlphaFoldDB" id="A0A1H6F3H5"/>
<protein>
    <submittedName>
        <fullName evidence="1">Uncharacterized protein</fullName>
    </submittedName>
</protein>
<evidence type="ECO:0000313" key="2">
    <source>
        <dbReference type="Proteomes" id="UP000236732"/>
    </source>
</evidence>
<proteinExistence type="predicted"/>
<sequence>MSQATAIYRSDVVSADAEVGGWPIATGNYLSKFAVLMLSNARASAAL</sequence>